<feature type="domain" description="FecR N-terminal" evidence="2">
    <location>
        <begin position="15"/>
        <end position="55"/>
    </location>
</feature>
<evidence type="ECO:0000259" key="2">
    <source>
        <dbReference type="Pfam" id="PF16220"/>
    </source>
</evidence>
<accession>A0A0B3BI00</accession>
<dbReference type="PANTHER" id="PTHR30273:SF2">
    <property type="entry name" value="PROTEIN FECR"/>
    <property type="match status" value="1"/>
</dbReference>
<dbReference type="Gene3D" id="2.60.120.1440">
    <property type="match status" value="1"/>
</dbReference>
<proteinExistence type="predicted"/>
<dbReference type="EMBL" id="JTAK01000005">
    <property type="protein sequence ID" value="KHO64108.1"/>
    <property type="molecule type" value="Genomic_DNA"/>
</dbReference>
<dbReference type="AlphaFoldDB" id="A0A0B3BI00"/>
<evidence type="ECO:0008006" key="5">
    <source>
        <dbReference type="Google" id="ProtNLM"/>
    </source>
</evidence>
<dbReference type="Proteomes" id="UP000030980">
    <property type="component" value="Unassembled WGS sequence"/>
</dbReference>
<gene>
    <name evidence="3" type="ORF">PT85_12680</name>
</gene>
<evidence type="ECO:0000259" key="1">
    <source>
        <dbReference type="Pfam" id="PF04773"/>
    </source>
</evidence>
<dbReference type="Pfam" id="PF16220">
    <property type="entry name" value="DUF4880"/>
    <property type="match status" value="1"/>
</dbReference>
<dbReference type="PIRSF" id="PIRSF018266">
    <property type="entry name" value="FecR"/>
    <property type="match status" value="1"/>
</dbReference>
<evidence type="ECO:0000313" key="3">
    <source>
        <dbReference type="EMBL" id="KHO64108.1"/>
    </source>
</evidence>
<evidence type="ECO:0000313" key="4">
    <source>
        <dbReference type="Proteomes" id="UP000030980"/>
    </source>
</evidence>
<dbReference type="InterPro" id="IPR006860">
    <property type="entry name" value="FecR"/>
</dbReference>
<dbReference type="OrthoDB" id="1099576at2"/>
<organism evidence="3 4">
    <name type="scientific">Pseudomonas flexibilis</name>
    <dbReference type="NCBI Taxonomy" id="706570"/>
    <lineage>
        <taxon>Bacteria</taxon>
        <taxon>Pseudomonadati</taxon>
        <taxon>Pseudomonadota</taxon>
        <taxon>Gammaproteobacteria</taxon>
        <taxon>Pseudomonadales</taxon>
        <taxon>Pseudomonadaceae</taxon>
        <taxon>Pseudomonas</taxon>
    </lineage>
</organism>
<protein>
    <recommendedName>
        <fullName evidence="5">FecR family protein</fullName>
    </recommendedName>
</protein>
<dbReference type="RefSeq" id="WP_039606845.1">
    <property type="nucleotide sequence ID" value="NZ_FMUP01000003.1"/>
</dbReference>
<keyword evidence="4" id="KW-1185">Reference proteome</keyword>
<dbReference type="STRING" id="706570.PT85_12680"/>
<dbReference type="PANTHER" id="PTHR30273">
    <property type="entry name" value="PERIPLASMIC SIGNAL SENSOR AND SIGMA FACTOR ACTIVATOR FECR-RELATED"/>
    <property type="match status" value="1"/>
</dbReference>
<comment type="caution">
    <text evidence="3">The sequence shown here is derived from an EMBL/GenBank/DDBJ whole genome shotgun (WGS) entry which is preliminary data.</text>
</comment>
<feature type="domain" description="FecR protein" evidence="1">
    <location>
        <begin position="114"/>
        <end position="205"/>
    </location>
</feature>
<dbReference type="InterPro" id="IPR012373">
    <property type="entry name" value="Ferrdict_sens_TM"/>
</dbReference>
<dbReference type="Pfam" id="PF04773">
    <property type="entry name" value="FecR"/>
    <property type="match status" value="1"/>
</dbReference>
<dbReference type="InterPro" id="IPR032623">
    <property type="entry name" value="FecR_N"/>
</dbReference>
<reference evidence="3 4" key="1">
    <citation type="submission" date="2014-11" db="EMBL/GenBank/DDBJ databases">
        <title>Genome sequence of Pseudomonas tuomuerensis JCM 14085.</title>
        <authorList>
            <person name="Shin S.-K."/>
            <person name="Yi H."/>
        </authorList>
    </citation>
    <scope>NUCLEOTIDE SEQUENCE [LARGE SCALE GENOMIC DNA]</scope>
    <source>
        <strain evidence="3 4">JCM 14085</strain>
    </source>
</reference>
<name>A0A0B3BI00_9PSED</name>
<sequence length="320" mass="35207">MASPEPNGSAFNTLQQAAEWFAILQNAPSPAEREAWRLWLHSRPEHAAAWARVEAISRPFHTLPDEACRQAAGVALRTSLTRRQHLKMLALLCGSGALSYAGLRQAPWNVWGATLRTGVGEMREERLADASRVWLNTDTALDVDFAGAQRRLTLHRGELLVELAADPRPLLLQSPQGAVNATTARFSLRLDPDIGRLAVYAGSVELVTPQGVSQRLEAGQGWRFGGSLPGRRLSVSGEREVAWSHGMLLADDMRLGDFVVELARYRRGYLGCAPQVADLRLVGAFPLADTGRVLRALAETLPVRIHRPLPWWVSIEPRTA</sequence>
<dbReference type="GO" id="GO:0016989">
    <property type="term" value="F:sigma factor antagonist activity"/>
    <property type="evidence" value="ECO:0007669"/>
    <property type="project" value="TreeGrafter"/>
</dbReference>